<dbReference type="OMA" id="AYLICNC"/>
<comment type="caution">
    <text evidence="4">The sequence shown here is derived from an EMBL/GenBank/DDBJ whole genome shotgun (WGS) entry which is preliminary data.</text>
</comment>
<keyword evidence="5" id="KW-1185">Reference proteome</keyword>
<dbReference type="InterPro" id="IPR045339">
    <property type="entry name" value="DUF6534"/>
</dbReference>
<feature type="transmembrane region" description="Helical" evidence="2">
    <location>
        <begin position="120"/>
        <end position="136"/>
    </location>
</feature>
<accession>A0A1C7LNM1</accession>
<keyword evidence="2" id="KW-1133">Transmembrane helix</keyword>
<organism evidence="4 5">
    <name type="scientific">Grifola frondosa</name>
    <name type="common">Maitake</name>
    <name type="synonym">Polyporus frondosus</name>
    <dbReference type="NCBI Taxonomy" id="5627"/>
    <lineage>
        <taxon>Eukaryota</taxon>
        <taxon>Fungi</taxon>
        <taxon>Dikarya</taxon>
        <taxon>Basidiomycota</taxon>
        <taxon>Agaricomycotina</taxon>
        <taxon>Agaricomycetes</taxon>
        <taxon>Polyporales</taxon>
        <taxon>Grifolaceae</taxon>
        <taxon>Grifola</taxon>
    </lineage>
</organism>
<proteinExistence type="predicted"/>
<feature type="transmembrane region" description="Helical" evidence="2">
    <location>
        <begin position="50"/>
        <end position="73"/>
    </location>
</feature>
<evidence type="ECO:0000259" key="3">
    <source>
        <dbReference type="Pfam" id="PF20152"/>
    </source>
</evidence>
<keyword evidence="2" id="KW-0472">Membrane</keyword>
<dbReference type="Pfam" id="PF20152">
    <property type="entry name" value="DUF6534"/>
    <property type="match status" value="1"/>
</dbReference>
<name>A0A1C7LNM1_GRIFR</name>
<evidence type="ECO:0000313" key="4">
    <source>
        <dbReference type="EMBL" id="OBZ66362.1"/>
    </source>
</evidence>
<keyword evidence="2" id="KW-0812">Transmembrane</keyword>
<feature type="domain" description="DUF6534" evidence="3">
    <location>
        <begin position="167"/>
        <end position="255"/>
    </location>
</feature>
<feature type="transmembrane region" description="Helical" evidence="2">
    <location>
        <begin position="85"/>
        <end position="108"/>
    </location>
</feature>
<feature type="transmembrane region" description="Helical" evidence="2">
    <location>
        <begin position="156"/>
        <end position="183"/>
    </location>
</feature>
<protein>
    <recommendedName>
        <fullName evidence="3">DUF6534 domain-containing protein</fullName>
    </recommendedName>
</protein>
<dbReference type="Proteomes" id="UP000092993">
    <property type="component" value="Unassembled WGS sequence"/>
</dbReference>
<feature type="transmembrane region" description="Helical" evidence="2">
    <location>
        <begin position="12"/>
        <end position="29"/>
    </location>
</feature>
<sequence>MFSQVQPLHNTFGALLIGSYLATMLYGLTTHQTYRYFRLYATDGWSLKSMVICLWLLDSFHTIIVMHTCYYYLVTSYAKPENLLIGVWSTKLVVAITSIVTVVSHLFLTRRVYLLGNRSIVLATIIIILALARLGFGLATSIEAFVQSTFTGFAKYTWLICSSFGSAVLSDALITIALCVFLHRSRTGHKRSDSVIDVLMVYTINTGLFTGNLFTLVALICAATMPHNLIYFAVYIIVSKMYTNSLLAVLNSRRSILDRGAEGFETGSFGLENRVHRRNSCHWEGVNTPGKPPCRIPAIIDVVVTTETFQQVDPSSEHQGKLHDDQSSSLNETFDM</sequence>
<feature type="compositionally biased region" description="Polar residues" evidence="1">
    <location>
        <begin position="327"/>
        <end position="336"/>
    </location>
</feature>
<reference evidence="4 5" key="1">
    <citation type="submission" date="2016-03" db="EMBL/GenBank/DDBJ databases">
        <title>Whole genome sequencing of Grifola frondosa 9006-11.</title>
        <authorList>
            <person name="Min B."/>
            <person name="Park H."/>
            <person name="Kim J.-G."/>
            <person name="Cho H."/>
            <person name="Oh Y.-L."/>
            <person name="Kong W.-S."/>
            <person name="Choi I.-G."/>
        </authorList>
    </citation>
    <scope>NUCLEOTIDE SEQUENCE [LARGE SCALE GENOMIC DNA]</scope>
    <source>
        <strain evidence="4 5">9006-11</strain>
    </source>
</reference>
<dbReference type="AlphaFoldDB" id="A0A1C7LNM1"/>
<feature type="region of interest" description="Disordered" evidence="1">
    <location>
        <begin position="312"/>
        <end position="336"/>
    </location>
</feature>
<feature type="compositionally biased region" description="Basic and acidic residues" evidence="1">
    <location>
        <begin position="315"/>
        <end position="326"/>
    </location>
</feature>
<gene>
    <name evidence="4" type="ORF">A0H81_13584</name>
</gene>
<dbReference type="PANTHER" id="PTHR40465:SF1">
    <property type="entry name" value="DUF6534 DOMAIN-CONTAINING PROTEIN"/>
    <property type="match status" value="1"/>
</dbReference>
<feature type="transmembrane region" description="Helical" evidence="2">
    <location>
        <begin position="195"/>
        <end position="223"/>
    </location>
</feature>
<feature type="transmembrane region" description="Helical" evidence="2">
    <location>
        <begin position="229"/>
        <end position="250"/>
    </location>
</feature>
<evidence type="ECO:0000256" key="1">
    <source>
        <dbReference type="SAM" id="MobiDB-lite"/>
    </source>
</evidence>
<evidence type="ECO:0000256" key="2">
    <source>
        <dbReference type="SAM" id="Phobius"/>
    </source>
</evidence>
<evidence type="ECO:0000313" key="5">
    <source>
        <dbReference type="Proteomes" id="UP000092993"/>
    </source>
</evidence>
<dbReference type="OrthoDB" id="2535105at2759"/>
<dbReference type="EMBL" id="LUGG01000031">
    <property type="protein sequence ID" value="OBZ66362.1"/>
    <property type="molecule type" value="Genomic_DNA"/>
</dbReference>
<dbReference type="PANTHER" id="PTHR40465">
    <property type="entry name" value="CHROMOSOME 1, WHOLE GENOME SHOTGUN SEQUENCE"/>
    <property type="match status" value="1"/>
</dbReference>